<dbReference type="InterPro" id="IPR014284">
    <property type="entry name" value="RNA_pol_sigma-70_dom"/>
</dbReference>
<dbReference type="GO" id="GO:0006352">
    <property type="term" value="P:DNA-templated transcription initiation"/>
    <property type="evidence" value="ECO:0007669"/>
    <property type="project" value="InterPro"/>
</dbReference>
<accession>A0A560HEY9</accession>
<keyword evidence="2" id="KW-0805">Transcription regulation</keyword>
<dbReference type="NCBIfam" id="TIGR02937">
    <property type="entry name" value="sigma70-ECF"/>
    <property type="match status" value="1"/>
</dbReference>
<dbReference type="Proteomes" id="UP000315751">
    <property type="component" value="Unassembled WGS sequence"/>
</dbReference>
<dbReference type="InterPro" id="IPR053866">
    <property type="entry name" value="PhyR_sigma2"/>
</dbReference>
<evidence type="ECO:0000256" key="1">
    <source>
        <dbReference type="ARBA" id="ARBA00010641"/>
    </source>
</evidence>
<proteinExistence type="inferred from homology"/>
<dbReference type="Gene3D" id="1.10.10.10">
    <property type="entry name" value="Winged helix-like DNA-binding domain superfamily/Winged helix DNA-binding domain"/>
    <property type="match status" value="1"/>
</dbReference>
<feature type="domain" description="PhyR sigma2" evidence="6">
    <location>
        <begin position="10"/>
        <end position="64"/>
    </location>
</feature>
<keyword evidence="4" id="KW-0804">Transcription</keyword>
<sequence>MAMKDMMLLVEPLIPALRRYARALVKNHATADDLVQDCLERAVSRWHQRRADGDARTWLFTILHNLAVSHIRQNRRRGGHVALDAGIDEAMIARPATQEDALHHADVMRALHTLPEEQRSVLLLVSVEDLTYAEAARVLDIPIGTVMSRLARAREKLSQKMEGTPPYETTKSGATIHRPAFGAGIFRRVK</sequence>
<dbReference type="SUPFAM" id="SSF88946">
    <property type="entry name" value="Sigma2 domain of RNA polymerase sigma factors"/>
    <property type="match status" value="1"/>
</dbReference>
<evidence type="ECO:0000313" key="8">
    <source>
        <dbReference type="Proteomes" id="UP000315751"/>
    </source>
</evidence>
<dbReference type="InterPro" id="IPR013325">
    <property type="entry name" value="RNA_pol_sigma_r2"/>
</dbReference>
<name>A0A560HEY9_9PROT</name>
<gene>
    <name evidence="7" type="ORF">FBZ90_103115</name>
</gene>
<dbReference type="Pfam" id="PF22029">
    <property type="entry name" value="PhyR_sigma2"/>
    <property type="match status" value="1"/>
</dbReference>
<evidence type="ECO:0000259" key="6">
    <source>
        <dbReference type="Pfam" id="PF22029"/>
    </source>
</evidence>
<dbReference type="PANTHER" id="PTHR43133">
    <property type="entry name" value="RNA POLYMERASE ECF-TYPE SIGMA FACTO"/>
    <property type="match status" value="1"/>
</dbReference>
<feature type="domain" description="RNA polymerase sigma factor 70 region 4 type 2" evidence="5">
    <location>
        <begin position="106"/>
        <end position="157"/>
    </location>
</feature>
<evidence type="ECO:0000256" key="3">
    <source>
        <dbReference type="ARBA" id="ARBA00023082"/>
    </source>
</evidence>
<dbReference type="InterPro" id="IPR036388">
    <property type="entry name" value="WH-like_DNA-bd_sf"/>
</dbReference>
<keyword evidence="3" id="KW-0731">Sigma factor</keyword>
<comment type="caution">
    <text evidence="7">The sequence shown here is derived from an EMBL/GenBank/DDBJ whole genome shotgun (WGS) entry which is preliminary data.</text>
</comment>
<dbReference type="InterPro" id="IPR013324">
    <property type="entry name" value="RNA_pol_sigma_r3/r4-like"/>
</dbReference>
<dbReference type="Pfam" id="PF08281">
    <property type="entry name" value="Sigma70_r4_2"/>
    <property type="match status" value="1"/>
</dbReference>
<comment type="similarity">
    <text evidence="1">Belongs to the sigma-70 factor family. ECF subfamily.</text>
</comment>
<evidence type="ECO:0000259" key="5">
    <source>
        <dbReference type="Pfam" id="PF08281"/>
    </source>
</evidence>
<dbReference type="GO" id="GO:0003677">
    <property type="term" value="F:DNA binding"/>
    <property type="evidence" value="ECO:0007669"/>
    <property type="project" value="InterPro"/>
</dbReference>
<dbReference type="AlphaFoldDB" id="A0A560HEY9"/>
<dbReference type="InterPro" id="IPR039425">
    <property type="entry name" value="RNA_pol_sigma-70-like"/>
</dbReference>
<evidence type="ECO:0000256" key="2">
    <source>
        <dbReference type="ARBA" id="ARBA00023015"/>
    </source>
</evidence>
<protein>
    <submittedName>
        <fullName evidence="7">RNA polymerase sigma-70 factor (ECF subfamily)</fullName>
    </submittedName>
</protein>
<keyword evidence="8" id="KW-1185">Reference proteome</keyword>
<evidence type="ECO:0000313" key="7">
    <source>
        <dbReference type="EMBL" id="TWB44209.1"/>
    </source>
</evidence>
<dbReference type="CDD" id="cd06171">
    <property type="entry name" value="Sigma70_r4"/>
    <property type="match status" value="1"/>
</dbReference>
<dbReference type="Gene3D" id="1.10.1740.10">
    <property type="match status" value="1"/>
</dbReference>
<evidence type="ECO:0000256" key="4">
    <source>
        <dbReference type="ARBA" id="ARBA00023163"/>
    </source>
</evidence>
<dbReference type="GO" id="GO:0016987">
    <property type="term" value="F:sigma factor activity"/>
    <property type="evidence" value="ECO:0007669"/>
    <property type="project" value="UniProtKB-KW"/>
</dbReference>
<dbReference type="SUPFAM" id="SSF88659">
    <property type="entry name" value="Sigma3 and sigma4 domains of RNA polymerase sigma factors"/>
    <property type="match status" value="1"/>
</dbReference>
<reference evidence="7 8" key="1">
    <citation type="submission" date="2019-06" db="EMBL/GenBank/DDBJ databases">
        <title>Genomic Encyclopedia of Type Strains, Phase IV (KMG-V): Genome sequencing to study the core and pangenomes of soil and plant-associated prokaryotes.</title>
        <authorList>
            <person name="Whitman W."/>
        </authorList>
    </citation>
    <scope>NUCLEOTIDE SEQUENCE [LARGE SCALE GENOMIC DNA]</scope>
    <source>
        <strain evidence="7 8">BR 11622</strain>
    </source>
</reference>
<dbReference type="EMBL" id="VITR01000003">
    <property type="protein sequence ID" value="TWB44209.1"/>
    <property type="molecule type" value="Genomic_DNA"/>
</dbReference>
<organism evidence="7 8">
    <name type="scientific">Nitrospirillum amazonense</name>
    <dbReference type="NCBI Taxonomy" id="28077"/>
    <lineage>
        <taxon>Bacteria</taxon>
        <taxon>Pseudomonadati</taxon>
        <taxon>Pseudomonadota</taxon>
        <taxon>Alphaproteobacteria</taxon>
        <taxon>Rhodospirillales</taxon>
        <taxon>Azospirillaceae</taxon>
        <taxon>Nitrospirillum</taxon>
    </lineage>
</organism>
<dbReference type="PANTHER" id="PTHR43133:SF25">
    <property type="entry name" value="RNA POLYMERASE SIGMA FACTOR RFAY-RELATED"/>
    <property type="match status" value="1"/>
</dbReference>
<dbReference type="InterPro" id="IPR013249">
    <property type="entry name" value="RNA_pol_sigma70_r4_t2"/>
</dbReference>
<dbReference type="RefSeq" id="WP_338121705.1">
    <property type="nucleotide sequence ID" value="NZ_VITR01000003.1"/>
</dbReference>